<feature type="transmembrane region" description="Helical" evidence="2">
    <location>
        <begin position="112"/>
        <end position="135"/>
    </location>
</feature>
<evidence type="ECO:0000256" key="2">
    <source>
        <dbReference type="SAM" id="Phobius"/>
    </source>
</evidence>
<dbReference type="Proteomes" id="UP000467379">
    <property type="component" value="Plasmid pJCM12687"/>
</dbReference>
<evidence type="ECO:0000313" key="6">
    <source>
        <dbReference type="Proteomes" id="UP000467379"/>
    </source>
</evidence>
<reference evidence="4 5" key="1">
    <citation type="submission" date="2016-12" db="EMBL/GenBank/DDBJ databases">
        <title>The new phylogeny of genus Mycobacterium.</title>
        <authorList>
            <person name="Tortoli E."/>
            <person name="Trovato A."/>
            <person name="Cirillo D.M."/>
        </authorList>
    </citation>
    <scope>NUCLEOTIDE SEQUENCE [LARGE SCALE GENOMIC DNA]</scope>
    <source>
        <strain evidence="4 5">DSM 44624</strain>
    </source>
</reference>
<feature type="region of interest" description="Disordered" evidence="1">
    <location>
        <begin position="62"/>
        <end position="83"/>
    </location>
</feature>
<geneLocation type="plasmid" evidence="3 6">
    <name>pJCM12687</name>
</geneLocation>
<sequence>MAPPFLRILLGVVSLIGGALVAYNPAPPGFRRSHSLPATGVILIAGAIWMIVAAWRDHRDAKTAGNGRHTTGRPPRHAAHESRTSKIRLWAGLAVATPASCWMLWWGMDSGYLSLVGLGTIGIAFSVVALITLLLHPDSG</sequence>
<dbReference type="OrthoDB" id="4732665at2"/>
<keyword evidence="2" id="KW-1133">Transmembrane helix</keyword>
<keyword evidence="3" id="KW-0614">Plasmid</keyword>
<feature type="transmembrane region" description="Helical" evidence="2">
    <location>
        <begin position="5"/>
        <end position="23"/>
    </location>
</feature>
<feature type="transmembrane region" description="Helical" evidence="2">
    <location>
        <begin position="87"/>
        <end position="106"/>
    </location>
</feature>
<dbReference type="Proteomes" id="UP000192441">
    <property type="component" value="Unassembled WGS sequence"/>
</dbReference>
<evidence type="ECO:0000313" key="5">
    <source>
        <dbReference type="Proteomes" id="UP000192441"/>
    </source>
</evidence>
<dbReference type="EMBL" id="AP022607">
    <property type="protein sequence ID" value="BBZ15156.1"/>
    <property type="molecule type" value="Genomic_DNA"/>
</dbReference>
<evidence type="ECO:0000313" key="3">
    <source>
        <dbReference type="EMBL" id="BBZ15156.1"/>
    </source>
</evidence>
<dbReference type="AlphaFoldDB" id="A0A7I7WC41"/>
<evidence type="ECO:0000313" key="4">
    <source>
        <dbReference type="EMBL" id="ORA35449.1"/>
    </source>
</evidence>
<evidence type="ECO:0008006" key="7">
    <source>
        <dbReference type="Google" id="ProtNLM"/>
    </source>
</evidence>
<proteinExistence type="predicted"/>
<evidence type="ECO:0000256" key="1">
    <source>
        <dbReference type="SAM" id="MobiDB-lite"/>
    </source>
</evidence>
<dbReference type="EMBL" id="MVHM01000012">
    <property type="protein sequence ID" value="ORA35449.1"/>
    <property type="molecule type" value="Genomic_DNA"/>
</dbReference>
<organism evidence="4 5">
    <name type="scientific">Mycobacterium branderi</name>
    <dbReference type="NCBI Taxonomy" id="43348"/>
    <lineage>
        <taxon>Bacteria</taxon>
        <taxon>Bacillati</taxon>
        <taxon>Actinomycetota</taxon>
        <taxon>Actinomycetes</taxon>
        <taxon>Mycobacteriales</taxon>
        <taxon>Mycobacteriaceae</taxon>
        <taxon>Mycobacterium</taxon>
    </lineage>
</organism>
<keyword evidence="6" id="KW-1185">Reference proteome</keyword>
<name>A0A7I7WC41_9MYCO</name>
<reference evidence="3 6" key="2">
    <citation type="journal article" date="2019" name="Emerg. Microbes Infect.">
        <title>Comprehensive subspecies identification of 175 nontuberculous mycobacteria species based on 7547 genomic profiles.</title>
        <authorList>
            <person name="Matsumoto Y."/>
            <person name="Kinjo T."/>
            <person name="Motooka D."/>
            <person name="Nabeya D."/>
            <person name="Jung N."/>
            <person name="Uechi K."/>
            <person name="Horii T."/>
            <person name="Iida T."/>
            <person name="Fujita J."/>
            <person name="Nakamura S."/>
        </authorList>
    </citation>
    <scope>NUCLEOTIDE SEQUENCE [LARGE SCALE GENOMIC DNA]</scope>
    <source>
        <strain evidence="3 6">JCM 12687</strain>
        <plasmid evidence="3">pJCM12687</plasmid>
    </source>
</reference>
<feature type="transmembrane region" description="Helical" evidence="2">
    <location>
        <begin position="35"/>
        <end position="55"/>
    </location>
</feature>
<reference evidence="3" key="3">
    <citation type="submission" date="2020-02" db="EMBL/GenBank/DDBJ databases">
        <authorList>
            <person name="Matsumoto Y."/>
            <person name="Motooka D."/>
            <person name="Nakamura S."/>
        </authorList>
    </citation>
    <scope>NUCLEOTIDE SEQUENCE</scope>
    <source>
        <strain evidence="3">JCM 12687</strain>
        <plasmid evidence="3">pJCM12687</plasmid>
    </source>
</reference>
<keyword evidence="2" id="KW-0812">Transmembrane</keyword>
<keyword evidence="2" id="KW-0472">Membrane</keyword>
<accession>A0A7I7WC41</accession>
<gene>
    <name evidence="4" type="ORF">BST20_17820</name>
    <name evidence="3" type="ORF">MBRA_53510</name>
</gene>
<protein>
    <recommendedName>
        <fullName evidence="7">DUF3180 domain-containing protein</fullName>
    </recommendedName>
</protein>
<dbReference type="RefSeq" id="WP_083132720.1">
    <property type="nucleotide sequence ID" value="NZ_AP022607.1"/>
</dbReference>